<reference evidence="17" key="1">
    <citation type="submission" date="2017-02" db="EMBL/GenBank/DDBJ databases">
        <authorList>
            <person name="Tafer H."/>
            <person name="Lopandic K."/>
        </authorList>
    </citation>
    <scope>NUCLEOTIDE SEQUENCE [LARGE SCALE GENOMIC DNA]</scope>
    <source>
        <strain evidence="17">CBS 366.77</strain>
    </source>
</reference>
<dbReference type="InterPro" id="IPR018108">
    <property type="entry name" value="MCP_transmembrane"/>
</dbReference>
<gene>
    <name evidence="16" type="ORF">PHISCL_08568</name>
</gene>
<keyword evidence="7" id="KW-0677">Repeat</keyword>
<keyword evidence="5 13" id="KW-0813">Transport</keyword>
<dbReference type="PANTHER" id="PTHR24089">
    <property type="entry name" value="SOLUTE CARRIER FAMILY 25"/>
    <property type="match status" value="1"/>
</dbReference>
<evidence type="ECO:0000256" key="12">
    <source>
        <dbReference type="PROSITE-ProRule" id="PRU00282"/>
    </source>
</evidence>
<dbReference type="Proteomes" id="UP000266188">
    <property type="component" value="Unassembled WGS sequence"/>
</dbReference>
<evidence type="ECO:0000256" key="13">
    <source>
        <dbReference type="RuleBase" id="RU000488"/>
    </source>
</evidence>
<dbReference type="InterPro" id="IPR002167">
    <property type="entry name" value="GDC-like"/>
</dbReference>
<evidence type="ECO:0000256" key="8">
    <source>
        <dbReference type="ARBA" id="ARBA00022792"/>
    </source>
</evidence>
<dbReference type="InterPro" id="IPR023395">
    <property type="entry name" value="MCP_dom_sf"/>
</dbReference>
<comment type="function">
    <text evidence="1">Mitochondrial transporter that mediates uptake of thiamine pyrophosphate (ThPP) into mitochondria.</text>
</comment>
<dbReference type="PROSITE" id="PS50920">
    <property type="entry name" value="SOLCAR"/>
    <property type="match status" value="3"/>
</dbReference>
<evidence type="ECO:0000256" key="3">
    <source>
        <dbReference type="ARBA" id="ARBA00006375"/>
    </source>
</evidence>
<name>A0A3A2Z909_9EURO</name>
<evidence type="ECO:0000256" key="7">
    <source>
        <dbReference type="ARBA" id="ARBA00022737"/>
    </source>
</evidence>
<feature type="region of interest" description="Disordered" evidence="14">
    <location>
        <begin position="1"/>
        <end position="78"/>
    </location>
</feature>
<keyword evidence="11 12" id="KW-0472">Membrane</keyword>
<keyword evidence="9 15" id="KW-1133">Transmembrane helix</keyword>
<comment type="subcellular location">
    <subcellularLocation>
        <location evidence="2">Mitochondrion inner membrane</location>
        <topology evidence="2">Multi-pass membrane protein</topology>
    </subcellularLocation>
</comment>
<feature type="compositionally biased region" description="Polar residues" evidence="14">
    <location>
        <begin position="28"/>
        <end position="45"/>
    </location>
</feature>
<evidence type="ECO:0000256" key="4">
    <source>
        <dbReference type="ARBA" id="ARBA00021935"/>
    </source>
</evidence>
<dbReference type="AlphaFoldDB" id="A0A3A2Z909"/>
<dbReference type="EMBL" id="MVGC01000449">
    <property type="protein sequence ID" value="RJE19100.1"/>
    <property type="molecule type" value="Genomic_DNA"/>
</dbReference>
<evidence type="ECO:0000313" key="16">
    <source>
        <dbReference type="EMBL" id="RJE19100.1"/>
    </source>
</evidence>
<proteinExistence type="inferred from homology"/>
<organism evidence="16 17">
    <name type="scientific">Aspergillus sclerotialis</name>
    <dbReference type="NCBI Taxonomy" id="2070753"/>
    <lineage>
        <taxon>Eukaryota</taxon>
        <taxon>Fungi</taxon>
        <taxon>Dikarya</taxon>
        <taxon>Ascomycota</taxon>
        <taxon>Pezizomycotina</taxon>
        <taxon>Eurotiomycetes</taxon>
        <taxon>Eurotiomycetidae</taxon>
        <taxon>Eurotiales</taxon>
        <taxon>Aspergillaceae</taxon>
        <taxon>Aspergillus</taxon>
        <taxon>Aspergillus subgen. Polypaecilum</taxon>
    </lineage>
</organism>
<keyword evidence="6 12" id="KW-0812">Transmembrane</keyword>
<dbReference type="PRINTS" id="PR00926">
    <property type="entry name" value="MITOCARRIER"/>
</dbReference>
<evidence type="ECO:0000256" key="5">
    <source>
        <dbReference type="ARBA" id="ARBA00022448"/>
    </source>
</evidence>
<protein>
    <recommendedName>
        <fullName evidence="4">Mitochondrial thiamine pyrophosphate carrier 1</fullName>
    </recommendedName>
</protein>
<evidence type="ECO:0000256" key="14">
    <source>
        <dbReference type="SAM" id="MobiDB-lite"/>
    </source>
</evidence>
<feature type="repeat" description="Solcar" evidence="12">
    <location>
        <begin position="185"/>
        <end position="308"/>
    </location>
</feature>
<comment type="caution">
    <text evidence="16">The sequence shown here is derived from an EMBL/GenBank/DDBJ whole genome shotgun (WGS) entry which is preliminary data.</text>
</comment>
<evidence type="ECO:0000256" key="9">
    <source>
        <dbReference type="ARBA" id="ARBA00022989"/>
    </source>
</evidence>
<keyword evidence="10" id="KW-0496">Mitochondrion</keyword>
<evidence type="ECO:0000256" key="1">
    <source>
        <dbReference type="ARBA" id="ARBA00002238"/>
    </source>
</evidence>
<evidence type="ECO:0000256" key="2">
    <source>
        <dbReference type="ARBA" id="ARBA00004448"/>
    </source>
</evidence>
<sequence>MSTAFPDHGRPDVSSSVQSSRQLTSQSGSNMDEVTQASTPRSSVTNDKHGTAVVTGQTSATDTEPAPHVNKNPNGQAKQLNKRSLDYVARSGLAGGLAGCAAKTVVAPLDRVKILFQASNPQFAKYSGSWFGLAAAMRDINHYEGLRGLYKGHSATLLRIFPYAAIKFLAYEQIRAIVIPSRDKETPFRRLISGSMAGITSVFFTYPLELVRVRLAFETKRTSRTSLLDACRQIYNERVTPSPAKSAPSSKIASAPVSASAETASAIVNKTVPTSGLANFYRGFSPTLLGMLPYAGVSFLTHDTVGDWLRSPLIARYTTIPNSQSSRDSKHGSRTQLTAIAELFSGAVAGLVSQTSSYPLEVIRRRMQVGGAVGDGRRLRIFETARTVWLESGFRGFWVGLTIGYIKVVPMAATAFFVYERLKWTLGI</sequence>
<evidence type="ECO:0000256" key="10">
    <source>
        <dbReference type="ARBA" id="ARBA00023128"/>
    </source>
</evidence>
<keyword evidence="8" id="KW-0999">Mitochondrion inner membrane</keyword>
<dbReference type="Gene3D" id="1.50.40.10">
    <property type="entry name" value="Mitochondrial carrier domain"/>
    <property type="match status" value="1"/>
</dbReference>
<evidence type="ECO:0000256" key="6">
    <source>
        <dbReference type="ARBA" id="ARBA00022692"/>
    </source>
</evidence>
<accession>A0A3A2Z909</accession>
<feature type="compositionally biased region" description="Low complexity" evidence="14">
    <location>
        <begin position="14"/>
        <end position="27"/>
    </location>
</feature>
<dbReference type="Pfam" id="PF00153">
    <property type="entry name" value="Mito_carr"/>
    <property type="match status" value="4"/>
</dbReference>
<feature type="repeat" description="Solcar" evidence="12">
    <location>
        <begin position="337"/>
        <end position="425"/>
    </location>
</feature>
<dbReference type="SUPFAM" id="SSF103506">
    <property type="entry name" value="Mitochondrial carrier"/>
    <property type="match status" value="1"/>
</dbReference>
<dbReference type="PRINTS" id="PR00928">
    <property type="entry name" value="GRAVESDC"/>
</dbReference>
<dbReference type="STRING" id="2070753.A0A3A2Z909"/>
<dbReference type="GO" id="GO:0005743">
    <property type="term" value="C:mitochondrial inner membrane"/>
    <property type="evidence" value="ECO:0007669"/>
    <property type="project" value="UniProtKB-SubCell"/>
</dbReference>
<comment type="similarity">
    <text evidence="3 13">Belongs to the mitochondrial carrier (TC 2.A.29) family.</text>
</comment>
<feature type="transmembrane region" description="Helical" evidence="15">
    <location>
        <begin position="397"/>
        <end position="419"/>
    </location>
</feature>
<evidence type="ECO:0000313" key="17">
    <source>
        <dbReference type="Proteomes" id="UP000266188"/>
    </source>
</evidence>
<dbReference type="OrthoDB" id="270584at2759"/>
<dbReference type="GO" id="GO:0055085">
    <property type="term" value="P:transmembrane transport"/>
    <property type="evidence" value="ECO:0007669"/>
    <property type="project" value="InterPro"/>
</dbReference>
<evidence type="ECO:0000256" key="11">
    <source>
        <dbReference type="ARBA" id="ARBA00023136"/>
    </source>
</evidence>
<feature type="repeat" description="Solcar" evidence="12">
    <location>
        <begin position="86"/>
        <end position="177"/>
    </location>
</feature>
<dbReference type="InterPro" id="IPR002067">
    <property type="entry name" value="MCP"/>
</dbReference>
<evidence type="ECO:0000256" key="15">
    <source>
        <dbReference type="SAM" id="Phobius"/>
    </source>
</evidence>
<keyword evidence="17" id="KW-1185">Reference proteome</keyword>